<protein>
    <recommendedName>
        <fullName evidence="2">DUF4194 domain-containing protein</fullName>
    </recommendedName>
</protein>
<evidence type="ECO:0008006" key="2">
    <source>
        <dbReference type="Google" id="ProtNLM"/>
    </source>
</evidence>
<dbReference type="InterPro" id="IPR025449">
    <property type="entry name" value="JetB"/>
</dbReference>
<proteinExistence type="predicted"/>
<evidence type="ECO:0000313" key="1">
    <source>
        <dbReference type="EMBL" id="KKN43712.1"/>
    </source>
</evidence>
<gene>
    <name evidence="1" type="ORF">LCGC14_0700530</name>
</gene>
<dbReference type="EMBL" id="LAZR01001494">
    <property type="protein sequence ID" value="KKN43712.1"/>
    <property type="molecule type" value="Genomic_DNA"/>
</dbReference>
<dbReference type="AlphaFoldDB" id="A0A0F9R3B7"/>
<sequence length="208" mass="23622">MFNEVKLLITNTSVSEDDIAASAAYLLKKQFVLRNETGDKTHFAFIDKHFVLFKKWFAFIGAKLEVNYEAGFIGYLPKESLSSLKMNETAALLILRVIYHDEKVAGSSEYNYITISGQLLVDEYRRLTGRDDLGQKGTFNAILRPLRQKSVIKFGEEDVETGIRDVIIFPTIEMAINKDYADNLVDALINSESTQEAQKGKEEYDETN</sequence>
<accession>A0A0F9R3B7</accession>
<comment type="caution">
    <text evidence="1">The sequence shown here is derived from an EMBL/GenBank/DDBJ whole genome shotgun (WGS) entry which is preliminary data.</text>
</comment>
<reference evidence="1" key="1">
    <citation type="journal article" date="2015" name="Nature">
        <title>Complex archaea that bridge the gap between prokaryotes and eukaryotes.</title>
        <authorList>
            <person name="Spang A."/>
            <person name="Saw J.H."/>
            <person name="Jorgensen S.L."/>
            <person name="Zaremba-Niedzwiedzka K."/>
            <person name="Martijn J."/>
            <person name="Lind A.E."/>
            <person name="van Eijk R."/>
            <person name="Schleper C."/>
            <person name="Guy L."/>
            <person name="Ettema T.J."/>
        </authorList>
    </citation>
    <scope>NUCLEOTIDE SEQUENCE</scope>
</reference>
<dbReference type="Pfam" id="PF13835">
    <property type="entry name" value="DUF4194"/>
    <property type="match status" value="1"/>
</dbReference>
<name>A0A0F9R3B7_9ZZZZ</name>
<organism evidence="1">
    <name type="scientific">marine sediment metagenome</name>
    <dbReference type="NCBI Taxonomy" id="412755"/>
    <lineage>
        <taxon>unclassified sequences</taxon>
        <taxon>metagenomes</taxon>
        <taxon>ecological metagenomes</taxon>
    </lineage>
</organism>